<reference evidence="10 11" key="1">
    <citation type="journal article" date="2008" name="J. Biotechnol.">
        <title>The lifestyle of Corynebacterium urealyticum derived from its complete genome sequence established by pyrosequencing.</title>
        <authorList>
            <person name="Tauch A."/>
            <person name="Trost E."/>
            <person name="Tilker A."/>
            <person name="Ludewig U."/>
            <person name="Schneiker S."/>
            <person name="Goesmann A."/>
            <person name="Arnold W."/>
            <person name="Bekel T."/>
            <person name="Brinkrolf K."/>
            <person name="Brune I."/>
            <person name="Goetker S."/>
            <person name="Kalinowski J."/>
            <person name="Kamp P.-B."/>
            <person name="Lobo F.P."/>
            <person name="Viehoever P."/>
            <person name="Weisshaar B."/>
            <person name="Soriano F."/>
            <person name="Droege M."/>
            <person name="Puehler A."/>
        </authorList>
    </citation>
    <scope>NUCLEOTIDE SEQUENCE [LARGE SCALE GENOMIC DNA]</scope>
    <source>
        <strain evidence="11">ATCC 43042 / DSM 7109</strain>
    </source>
</reference>
<feature type="compositionally biased region" description="Polar residues" evidence="8">
    <location>
        <begin position="1"/>
        <end position="22"/>
    </location>
</feature>
<dbReference type="GO" id="GO:0003723">
    <property type="term" value="F:RNA binding"/>
    <property type="evidence" value="ECO:0007669"/>
    <property type="project" value="InterPro"/>
</dbReference>
<dbReference type="GO" id="GO:0141098">
    <property type="term" value="F:tRNA (cytidine(34)-2'-O)-methyltransferase activity"/>
    <property type="evidence" value="ECO:0007669"/>
    <property type="project" value="RHEA"/>
</dbReference>
<evidence type="ECO:0000256" key="8">
    <source>
        <dbReference type="SAM" id="MobiDB-lite"/>
    </source>
</evidence>
<feature type="binding site" evidence="6 7">
    <location>
        <position position="163"/>
    </location>
    <ligand>
        <name>S-adenosyl-L-methionine</name>
        <dbReference type="ChEBI" id="CHEBI:59789"/>
    </ligand>
</feature>
<comment type="catalytic activity">
    <reaction evidence="6">
        <text>5-carboxymethylaminomethyluridine(34) in tRNA(Leu) + S-adenosyl-L-methionine = 5-carboxymethylaminomethyl-2'-O-methyluridine(34) in tRNA(Leu) + S-adenosyl-L-homocysteine + H(+)</text>
        <dbReference type="Rhea" id="RHEA:43088"/>
        <dbReference type="Rhea" id="RHEA-COMP:10333"/>
        <dbReference type="Rhea" id="RHEA-COMP:10334"/>
        <dbReference type="ChEBI" id="CHEBI:15378"/>
        <dbReference type="ChEBI" id="CHEBI:57856"/>
        <dbReference type="ChEBI" id="CHEBI:59789"/>
        <dbReference type="ChEBI" id="CHEBI:74508"/>
        <dbReference type="ChEBI" id="CHEBI:74511"/>
        <dbReference type="EC" id="2.1.1.207"/>
    </reaction>
</comment>
<protein>
    <recommendedName>
        <fullName evidence="6">Putative tRNA (cytidine(34)-2'-O)-methyltransferase</fullName>
        <ecNumber evidence="6">2.1.1.207</ecNumber>
    </recommendedName>
    <alternativeName>
        <fullName evidence="6">tRNA (cytidine/uridine-2'-O-)-methyltransferase</fullName>
    </alternativeName>
</protein>
<keyword evidence="1 6" id="KW-0963">Cytoplasm</keyword>
<evidence type="ECO:0000256" key="7">
    <source>
        <dbReference type="PIRSR" id="PIRSR029256-1"/>
    </source>
</evidence>
<dbReference type="InterPro" id="IPR029028">
    <property type="entry name" value="Alpha/beta_knot_MTases"/>
</dbReference>
<dbReference type="GO" id="GO:0002130">
    <property type="term" value="P:wobble position ribose methylation"/>
    <property type="evidence" value="ECO:0007669"/>
    <property type="project" value="TreeGrafter"/>
</dbReference>
<dbReference type="RefSeq" id="WP_012359672.1">
    <property type="nucleotide sequence ID" value="NC_010545.1"/>
</dbReference>
<keyword evidence="5 6" id="KW-0819">tRNA processing</keyword>
<gene>
    <name evidence="10" type="ordered locus">cu0419</name>
</gene>
<dbReference type="eggNOG" id="COG0219">
    <property type="taxonomic scope" value="Bacteria"/>
</dbReference>
<evidence type="ECO:0000256" key="4">
    <source>
        <dbReference type="ARBA" id="ARBA00022691"/>
    </source>
</evidence>
<keyword evidence="3 6" id="KW-0808">Transferase</keyword>
<dbReference type="GeneID" id="60605220"/>
<dbReference type="AlphaFoldDB" id="B1VF40"/>
<dbReference type="PIRSF" id="PIRSF029256">
    <property type="entry name" value="SpoU_TrmH_prd"/>
    <property type="match status" value="1"/>
</dbReference>
<accession>B1VF40</accession>
<feature type="region of interest" description="Disordered" evidence="8">
    <location>
        <begin position="1"/>
        <end position="31"/>
    </location>
</feature>
<dbReference type="Proteomes" id="UP000001727">
    <property type="component" value="Chromosome"/>
</dbReference>
<dbReference type="HOGENOM" id="CLU_110125_1_0_11"/>
<evidence type="ECO:0000256" key="6">
    <source>
        <dbReference type="HAMAP-Rule" id="MF_01885"/>
    </source>
</evidence>
<dbReference type="EMBL" id="AM942444">
    <property type="protein sequence ID" value="CAQ04379.1"/>
    <property type="molecule type" value="Genomic_DNA"/>
</dbReference>
<dbReference type="Gene3D" id="3.40.1280.10">
    <property type="match status" value="1"/>
</dbReference>
<evidence type="ECO:0000256" key="1">
    <source>
        <dbReference type="ARBA" id="ARBA00022490"/>
    </source>
</evidence>
<comment type="catalytic activity">
    <reaction evidence="6">
        <text>cytidine(34) in tRNA + S-adenosyl-L-methionine = 2'-O-methylcytidine(34) in tRNA + S-adenosyl-L-homocysteine + H(+)</text>
        <dbReference type="Rhea" id="RHEA:43084"/>
        <dbReference type="Rhea" id="RHEA-COMP:10331"/>
        <dbReference type="Rhea" id="RHEA-COMP:10332"/>
        <dbReference type="ChEBI" id="CHEBI:15378"/>
        <dbReference type="ChEBI" id="CHEBI:57856"/>
        <dbReference type="ChEBI" id="CHEBI:59789"/>
        <dbReference type="ChEBI" id="CHEBI:74495"/>
        <dbReference type="ChEBI" id="CHEBI:82748"/>
        <dbReference type="EC" id="2.1.1.207"/>
    </reaction>
</comment>
<organism evidence="10 11">
    <name type="scientific">Corynebacterium urealyticum (strain ATCC 43042 / DSM 7109)</name>
    <dbReference type="NCBI Taxonomy" id="504474"/>
    <lineage>
        <taxon>Bacteria</taxon>
        <taxon>Bacillati</taxon>
        <taxon>Actinomycetota</taxon>
        <taxon>Actinomycetes</taxon>
        <taxon>Mycobacteriales</taxon>
        <taxon>Corynebacteriaceae</taxon>
        <taxon>Corynebacterium</taxon>
    </lineage>
</organism>
<dbReference type="InterPro" id="IPR016914">
    <property type="entry name" value="TrmL"/>
</dbReference>
<comment type="function">
    <text evidence="6">Could methylate the ribose at the nucleotide 34 wobble position in tRNA.</text>
</comment>
<evidence type="ECO:0000256" key="5">
    <source>
        <dbReference type="ARBA" id="ARBA00022694"/>
    </source>
</evidence>
<keyword evidence="2 6" id="KW-0489">Methyltransferase</keyword>
<evidence type="ECO:0000259" key="9">
    <source>
        <dbReference type="Pfam" id="PF00588"/>
    </source>
</evidence>
<comment type="caution">
    <text evidence="6">Lacks conserved residue(s) required for the propagation of feature annotation.</text>
</comment>
<dbReference type="EC" id="2.1.1.207" evidence="6"/>
<comment type="similarity">
    <text evidence="6">Belongs to the class IV-like SAM-binding methyltransferase superfamily. RNA methyltransferase TrmH family. TrmL subfamily.</text>
</comment>
<evidence type="ECO:0000313" key="10">
    <source>
        <dbReference type="EMBL" id="CAQ04379.1"/>
    </source>
</evidence>
<feature type="binding site" evidence="6 7">
    <location>
        <position position="171"/>
    </location>
    <ligand>
        <name>S-adenosyl-L-methionine</name>
        <dbReference type="ChEBI" id="CHEBI:59789"/>
    </ligand>
</feature>
<feature type="binding site" evidence="6 7">
    <location>
        <position position="141"/>
    </location>
    <ligand>
        <name>S-adenosyl-L-methionine</name>
        <dbReference type="ChEBI" id="CHEBI:59789"/>
    </ligand>
</feature>
<dbReference type="Pfam" id="PF00588">
    <property type="entry name" value="SpoU_methylase"/>
    <property type="match status" value="1"/>
</dbReference>
<evidence type="ECO:0000256" key="3">
    <source>
        <dbReference type="ARBA" id="ARBA00022679"/>
    </source>
</evidence>
<evidence type="ECO:0000256" key="2">
    <source>
        <dbReference type="ARBA" id="ARBA00022603"/>
    </source>
</evidence>
<name>B1VF40_CORU7</name>
<keyword evidence="4 6" id="KW-0949">S-adenosyl-L-methionine</keyword>
<dbReference type="HAMAP" id="MF_01885">
    <property type="entry name" value="tRNA_methyltr_TrmL"/>
    <property type="match status" value="1"/>
</dbReference>
<dbReference type="SUPFAM" id="SSF75217">
    <property type="entry name" value="alpha/beta knot"/>
    <property type="match status" value="1"/>
</dbReference>
<sequence length="195" mass="20984">MSSQPSTPASAAGRSSSLTTSPRPAAEPPFHILFDQPQIPPNTGNAIRMCAGTGATLHLAGPLGFNFEEKHVRRAGLDYHDLANVQLHEDFEAAAAHLTGLSRQQAAAGAQPQTRIFAFTTHAKTWFTDVDFRRGDVLLFGPEPTGLDEETLADPRITAQLRIPMLPARRSMNLSNAAAVAAYEAWRQLGFPGGQ</sequence>
<dbReference type="GO" id="GO:0005737">
    <property type="term" value="C:cytoplasm"/>
    <property type="evidence" value="ECO:0007669"/>
    <property type="project" value="UniProtKB-SubCell"/>
</dbReference>
<dbReference type="PANTHER" id="PTHR42971:SF1">
    <property type="entry name" value="TRNA (CYTIDINE(34)-2'-O)-METHYLTRANSFERASE"/>
    <property type="match status" value="1"/>
</dbReference>
<dbReference type="InterPro" id="IPR029026">
    <property type="entry name" value="tRNA_m1G_MTases_N"/>
</dbReference>
<dbReference type="GO" id="GO:0141102">
    <property type="term" value="F:tRNA (5-carboxymethylaminomethyluridine(34)-2'-O)-methyltransferase activity"/>
    <property type="evidence" value="ECO:0007669"/>
    <property type="project" value="RHEA"/>
</dbReference>
<proteinExistence type="inferred from homology"/>
<keyword evidence="11" id="KW-1185">Reference proteome</keyword>
<feature type="domain" description="tRNA/rRNA methyltransferase SpoU type" evidence="9">
    <location>
        <begin position="30"/>
        <end position="183"/>
    </location>
</feature>
<dbReference type="InterPro" id="IPR001537">
    <property type="entry name" value="SpoU_MeTrfase"/>
</dbReference>
<comment type="subcellular location">
    <subcellularLocation>
        <location evidence="6">Cytoplasm</location>
    </subcellularLocation>
</comment>
<evidence type="ECO:0000313" key="11">
    <source>
        <dbReference type="Proteomes" id="UP000001727"/>
    </source>
</evidence>
<dbReference type="KEGG" id="cur:cu0419"/>
<dbReference type="STRING" id="504474.cu0419"/>
<dbReference type="PANTHER" id="PTHR42971">
    <property type="entry name" value="TRNA (CYTIDINE(34)-2'-O)-METHYLTRANSFERASE"/>
    <property type="match status" value="1"/>
</dbReference>